<gene>
    <name evidence="5" type="ORF">GA398_12035</name>
</gene>
<evidence type="ECO:0000259" key="4">
    <source>
        <dbReference type="Pfam" id="PF17829"/>
    </source>
</evidence>
<reference evidence="5 6" key="1">
    <citation type="journal article" date="2019" name="Nat. Med.">
        <title>A library of human gut bacterial isolates paired with longitudinal multiomics data enables mechanistic microbiome research.</title>
        <authorList>
            <person name="Poyet M."/>
            <person name="Groussin M."/>
            <person name="Gibbons S.M."/>
            <person name="Avila-Pacheco J."/>
            <person name="Jiang X."/>
            <person name="Kearney S.M."/>
            <person name="Perrotta A.R."/>
            <person name="Berdy B."/>
            <person name="Zhao S."/>
            <person name="Lieberman T.D."/>
            <person name="Swanson P.K."/>
            <person name="Smith M."/>
            <person name="Roesemann S."/>
            <person name="Alexander J.E."/>
            <person name="Rich S.A."/>
            <person name="Livny J."/>
            <person name="Vlamakis H."/>
            <person name="Clish C."/>
            <person name="Bullock K."/>
            <person name="Deik A."/>
            <person name="Scott J."/>
            <person name="Pierce K.A."/>
            <person name="Xavier R.J."/>
            <person name="Alm E.J."/>
        </authorList>
    </citation>
    <scope>NUCLEOTIDE SEQUENCE [LARGE SCALE GENOMIC DNA]</scope>
    <source>
        <strain evidence="5 6">BIOML-A58</strain>
    </source>
</reference>
<dbReference type="Gene3D" id="3.20.20.520">
    <property type="entry name" value="Glycosyl hydrolase family 115"/>
    <property type="match status" value="1"/>
</dbReference>
<dbReference type="AlphaFoldDB" id="A0A7J5PXF4"/>
<evidence type="ECO:0000313" key="5">
    <source>
        <dbReference type="EMBL" id="KAB6147395.1"/>
    </source>
</evidence>
<comment type="caution">
    <text evidence="5">The sequence shown here is derived from an EMBL/GenBank/DDBJ whole genome shotgun (WGS) entry which is preliminary data.</text>
</comment>
<name>A0A7J5PXF4_9BACE</name>
<evidence type="ECO:0008006" key="7">
    <source>
        <dbReference type="Google" id="ProtNLM"/>
    </source>
</evidence>
<protein>
    <recommendedName>
        <fullName evidence="7">Glycosyl hydrolase family 115</fullName>
    </recommendedName>
</protein>
<dbReference type="Gene3D" id="2.60.120.1620">
    <property type="match status" value="1"/>
</dbReference>
<dbReference type="Pfam" id="PF17829">
    <property type="entry name" value="GH115_C"/>
    <property type="match status" value="2"/>
</dbReference>
<evidence type="ECO:0000256" key="1">
    <source>
        <dbReference type="ARBA" id="ARBA00022801"/>
    </source>
</evidence>
<feature type="signal peptide" evidence="2">
    <location>
        <begin position="1"/>
        <end position="24"/>
    </location>
</feature>
<dbReference type="Pfam" id="PF15979">
    <property type="entry name" value="Glyco_hydro_115"/>
    <property type="match status" value="1"/>
</dbReference>
<dbReference type="Pfam" id="PF03648">
    <property type="entry name" value="Glyco_hydro_67N"/>
    <property type="match status" value="1"/>
</dbReference>
<evidence type="ECO:0000313" key="6">
    <source>
        <dbReference type="Proteomes" id="UP000434604"/>
    </source>
</evidence>
<organism evidence="5 6">
    <name type="scientific">Bacteroides xylanisolvens</name>
    <dbReference type="NCBI Taxonomy" id="371601"/>
    <lineage>
        <taxon>Bacteria</taxon>
        <taxon>Pseudomonadati</taxon>
        <taxon>Bacteroidota</taxon>
        <taxon>Bacteroidia</taxon>
        <taxon>Bacteroidales</taxon>
        <taxon>Bacteroidaceae</taxon>
        <taxon>Bacteroides</taxon>
    </lineage>
</organism>
<dbReference type="InterPro" id="IPR031924">
    <property type="entry name" value="GH115"/>
</dbReference>
<dbReference type="InterPro" id="IPR042301">
    <property type="entry name" value="GH115_sf"/>
</dbReference>
<evidence type="ECO:0000256" key="2">
    <source>
        <dbReference type="SAM" id="SignalP"/>
    </source>
</evidence>
<feature type="domain" description="Alpha glucuronidase N-terminal" evidence="3">
    <location>
        <begin position="50"/>
        <end position="154"/>
    </location>
</feature>
<proteinExistence type="predicted"/>
<feature type="domain" description="Gylcosyl hydrolase 115 C-terminal" evidence="4">
    <location>
        <begin position="787"/>
        <end position="888"/>
    </location>
</feature>
<dbReference type="PANTHER" id="PTHR37842">
    <property type="match status" value="1"/>
</dbReference>
<dbReference type="Gene3D" id="3.30.379.10">
    <property type="entry name" value="Chitobiase/beta-hexosaminidase domain 2-like"/>
    <property type="match status" value="1"/>
</dbReference>
<dbReference type="GO" id="GO:0045493">
    <property type="term" value="P:xylan catabolic process"/>
    <property type="evidence" value="ECO:0007669"/>
    <property type="project" value="InterPro"/>
</dbReference>
<dbReference type="Proteomes" id="UP000434604">
    <property type="component" value="Unassembled WGS sequence"/>
</dbReference>
<evidence type="ECO:0000259" key="3">
    <source>
        <dbReference type="Pfam" id="PF03648"/>
    </source>
</evidence>
<feature type="domain" description="Gylcosyl hydrolase 115 C-terminal" evidence="4">
    <location>
        <begin position="932"/>
        <end position="980"/>
    </location>
</feature>
<dbReference type="Gene3D" id="1.20.58.2150">
    <property type="match status" value="1"/>
</dbReference>
<keyword evidence="2" id="KW-0732">Signal</keyword>
<dbReference type="GO" id="GO:0046559">
    <property type="term" value="F:alpha-glucuronidase activity"/>
    <property type="evidence" value="ECO:0007669"/>
    <property type="project" value="InterPro"/>
</dbReference>
<dbReference type="InterPro" id="IPR029018">
    <property type="entry name" value="Hex-like_dom2"/>
</dbReference>
<accession>A0A7J5PXF4</accession>
<dbReference type="EMBL" id="WDED01000016">
    <property type="protein sequence ID" value="KAB6147395.1"/>
    <property type="molecule type" value="Genomic_DNA"/>
</dbReference>
<keyword evidence="1" id="KW-0378">Hydrolase</keyword>
<dbReference type="SUPFAM" id="SSF55545">
    <property type="entry name" value="beta-N-acetylhexosaminidase-like domain"/>
    <property type="match status" value="1"/>
</dbReference>
<sequence length="984" mass="111445">MSVKQKFTILFGAVCMTISAYSWAGNGYDLLPQYIISEKSGNVFTIVENQKATDIYVDPSDWKGVKRAVTDLTQDIQKVSGVPPKLNETVSIGQAGIIVGTIGKSKIIDQLIAEKKIDVSSVRGKWESFLIQAVDNYLVVAGSDKRGTIYGVYDISEKIGVSPWYYWADVPIKKSNNIYVKAGKYVQGSPKVKYRGIFINDEHPSFASWGREKFGGVNSKLYVHMFELLLRLKANYLWPAMWANAFNEDDPMSPILADEYGIVMGTSHHEPMMRAHKEYTKRRKEIGPWDYINNKENIDKFFREGLERNKHFDNIITIGMRGDGDSPMGKGDDEENIRVLKDVVKGQRKIIEEVYGKKASDIPQLWAIFTEVQRYYDAGLTVPDDVTLLFCDNNWGQIRRTGPAKEKNRKGGLGLYYHIDMNGGPANDRWVNTSTIPKLREQLNLAYQTGIDRIWIINVGDLKPKELPIDFIMRYAWEPDAISPNDTDDYTIEWAKRIFGEEHAAEIADIVSKYSKYNLMRKAEVQNPEIFSHVNYHESDRMLQLWHDIVTKAEILEYKIAPETKDAYYQLVLYPTKASAGVAEMYIAAGKNHIYAKQGRVSANDFADRAGALFELDKKLSNYYNQCISDGKWLNMMSDNHIGYVSWPMPKVNELPPLELVTPLSAPTMGVAVEGSEFSWSSTVPTLSLPIFEVLENNNYYIDVYNKGIGNFIFTATTNKPWIKVSQSKGNVEKETRLTVSIDWNQLVLGNHQGEVNISDGNSRVAVKVNAKKYPIPSVESHYFGGAGEFSIPAYQYNRIAAGKKAQWTFAPDLGREEGCMLIDPVTAPSAKIVDAPRMEYDIYLPEDGDLTIALGILPTQDIDPARGLRMAVSIDNEEPHILDMRKGMNNIFKEYTPENIARSKYLKPLPPVNKKFALAAYDKKRRSDTLDGMRWVDETMGSRKSGMHTIKIYMIDPELVLEKIVVNPDNSHYSYMGKPSKSF</sequence>
<dbReference type="PANTHER" id="PTHR37842:SF2">
    <property type="entry name" value="GYLCOSYL HYDROLASE 115 C-TERMINAL DOMAIN-CONTAINING PROTEIN"/>
    <property type="match status" value="1"/>
</dbReference>
<feature type="chain" id="PRO_5029529337" description="Glycosyl hydrolase family 115" evidence="2">
    <location>
        <begin position="25"/>
        <end position="984"/>
    </location>
</feature>
<dbReference type="InterPro" id="IPR041437">
    <property type="entry name" value="GH115_C"/>
</dbReference>
<dbReference type="InterPro" id="IPR005154">
    <property type="entry name" value="Glyco_hydro_67_aGlcAse_N"/>
</dbReference>